<gene>
    <name evidence="2" type="ORF">ENS56_02420</name>
</gene>
<dbReference type="InterPro" id="IPR002372">
    <property type="entry name" value="PQQ_rpt_dom"/>
</dbReference>
<dbReference type="InterPro" id="IPR018391">
    <property type="entry name" value="PQQ_b-propeller_rpt"/>
</dbReference>
<dbReference type="InterPro" id="IPR011047">
    <property type="entry name" value="Quinoprotein_ADH-like_sf"/>
</dbReference>
<dbReference type="Gene3D" id="2.130.10.10">
    <property type="entry name" value="YVTN repeat-like/Quinoprotein amine dehydrogenase"/>
    <property type="match status" value="1"/>
</dbReference>
<protein>
    <recommendedName>
        <fullName evidence="1">Pyrrolo-quinoline quinone repeat domain-containing protein</fullName>
    </recommendedName>
</protein>
<sequence length="380" mass="43177">MGFLKKIFLLISLLFLAGCAKSLIQISSSNVENIHPIFGKNNERNFFYNITTSDSLKLIWQADAFGSFNNSSVVANDSMIFIADLAGRIHVFNLENSKQRGVLKTKGAIFSTPLLYKFRIYYPLVKDGKKLTEFIVYDYYAGKDLYIIEIEDLITNQMLFDNDGIYLFAEDGTVYKYNYETKLLWSTETNQKIHSVPALKNNKIFLGNDAGEFLVIETNSGKILFRNKIASHFFSGVSINDGICYIGDDEGKLFAIDSDSYEIIFSVDTKGKILMNPAIDDKNIFIGNMKRMFYCIDKKSGEIIWSKTMKGYFNSTPVITNNHLIVPNLFKSVFIIDKQNGEVIKEIELDNRAKLSPVIVNNKLIIGYDEGVIAAYEFVR</sequence>
<dbReference type="PANTHER" id="PTHR34512:SF30">
    <property type="entry name" value="OUTER MEMBRANE PROTEIN ASSEMBLY FACTOR BAMB"/>
    <property type="match status" value="1"/>
</dbReference>
<evidence type="ECO:0000313" key="2">
    <source>
        <dbReference type="EMBL" id="HGT46869.1"/>
    </source>
</evidence>
<name>A0A832G0D1_9BACT</name>
<feature type="domain" description="Pyrrolo-quinoline quinone repeat" evidence="1">
    <location>
        <begin position="277"/>
        <end position="374"/>
    </location>
</feature>
<dbReference type="SUPFAM" id="SSF50998">
    <property type="entry name" value="Quinoprotein alcohol dehydrogenase-like"/>
    <property type="match status" value="2"/>
</dbReference>
<proteinExistence type="predicted"/>
<dbReference type="SMART" id="SM00564">
    <property type="entry name" value="PQQ"/>
    <property type="match status" value="5"/>
</dbReference>
<evidence type="ECO:0000259" key="1">
    <source>
        <dbReference type="Pfam" id="PF13360"/>
    </source>
</evidence>
<dbReference type="EMBL" id="DSVI01000004">
    <property type="protein sequence ID" value="HGT46869.1"/>
    <property type="molecule type" value="Genomic_DNA"/>
</dbReference>
<feature type="domain" description="Pyrrolo-quinoline quinone repeat" evidence="1">
    <location>
        <begin position="171"/>
        <end position="266"/>
    </location>
</feature>
<reference evidence="2" key="1">
    <citation type="journal article" date="2020" name="mSystems">
        <title>Genome- and Community-Level Interaction Insights into Carbon Utilization and Element Cycling Functions of Hydrothermarchaeota in Hydrothermal Sediment.</title>
        <authorList>
            <person name="Zhou Z."/>
            <person name="Liu Y."/>
            <person name="Xu W."/>
            <person name="Pan J."/>
            <person name="Luo Z.H."/>
            <person name="Li M."/>
        </authorList>
    </citation>
    <scope>NUCLEOTIDE SEQUENCE [LARGE SCALE GENOMIC DNA]</scope>
    <source>
        <strain evidence="2">SpSt-500</strain>
    </source>
</reference>
<dbReference type="InterPro" id="IPR015943">
    <property type="entry name" value="WD40/YVTN_repeat-like_dom_sf"/>
</dbReference>
<dbReference type="PANTHER" id="PTHR34512">
    <property type="entry name" value="CELL SURFACE PROTEIN"/>
    <property type="match status" value="1"/>
</dbReference>
<comment type="caution">
    <text evidence="2">The sequence shown here is derived from an EMBL/GenBank/DDBJ whole genome shotgun (WGS) entry which is preliminary data.</text>
</comment>
<dbReference type="AlphaFoldDB" id="A0A832G0D1"/>
<dbReference type="Pfam" id="PF13360">
    <property type="entry name" value="PQQ_2"/>
    <property type="match status" value="2"/>
</dbReference>
<dbReference type="PROSITE" id="PS51257">
    <property type="entry name" value="PROKAR_LIPOPROTEIN"/>
    <property type="match status" value="1"/>
</dbReference>
<organism evidence="2">
    <name type="scientific">Ignavibacterium album</name>
    <dbReference type="NCBI Taxonomy" id="591197"/>
    <lineage>
        <taxon>Bacteria</taxon>
        <taxon>Pseudomonadati</taxon>
        <taxon>Ignavibacteriota</taxon>
        <taxon>Ignavibacteria</taxon>
        <taxon>Ignavibacteriales</taxon>
        <taxon>Ignavibacteriaceae</taxon>
        <taxon>Ignavibacterium</taxon>
    </lineage>
</organism>
<accession>A0A832G0D1</accession>